<keyword evidence="4 6" id="KW-1005">Bacterial flagellum biogenesis</keyword>
<keyword evidence="7" id="KW-0966">Cell projection</keyword>
<evidence type="ECO:0000256" key="5">
    <source>
        <dbReference type="ARBA" id="ARBA00023186"/>
    </source>
</evidence>
<sequence length="140" mass="15665">MYNRNLKAYKTTSLDAEMAVADPHRIIQMLMQGLLERLAQSKGAIERRDFAAKSASISKAMAILNGLQDSLDLSFGQVPQDLYALYDYMKTRLMDASRAMETAPIDEVANLMITIKSGWDQIPESEKQKAFSQQRQGTSA</sequence>
<dbReference type="PIRSF" id="PIRSF039090">
    <property type="entry name" value="Flis"/>
    <property type="match status" value="1"/>
</dbReference>
<keyword evidence="3 6" id="KW-0963">Cytoplasm</keyword>
<organism evidence="7 8">
    <name type="scientific">Pseudaeromonas sharmana</name>
    <dbReference type="NCBI Taxonomy" id="328412"/>
    <lineage>
        <taxon>Bacteria</taxon>
        <taxon>Pseudomonadati</taxon>
        <taxon>Pseudomonadota</taxon>
        <taxon>Gammaproteobacteria</taxon>
        <taxon>Aeromonadales</taxon>
        <taxon>Aeromonadaceae</taxon>
        <taxon>Pseudaeromonas</taxon>
    </lineage>
</organism>
<name>A0ABV8CJF0_9GAMM</name>
<dbReference type="EMBL" id="JBHSAF010000001">
    <property type="protein sequence ID" value="MFC3912144.1"/>
    <property type="molecule type" value="Genomic_DNA"/>
</dbReference>
<accession>A0ABV8CJF0</accession>
<proteinExistence type="inferred from homology"/>
<evidence type="ECO:0000256" key="1">
    <source>
        <dbReference type="ARBA" id="ARBA00004514"/>
    </source>
</evidence>
<keyword evidence="5" id="KW-0143">Chaperone</keyword>
<evidence type="ECO:0000256" key="3">
    <source>
        <dbReference type="ARBA" id="ARBA00022490"/>
    </source>
</evidence>
<evidence type="ECO:0000313" key="7">
    <source>
        <dbReference type="EMBL" id="MFC3912144.1"/>
    </source>
</evidence>
<comment type="caution">
    <text evidence="7">The sequence shown here is derived from an EMBL/GenBank/DDBJ whole genome shotgun (WGS) entry which is preliminary data.</text>
</comment>
<gene>
    <name evidence="7" type="primary">fliS</name>
    <name evidence="7" type="ORF">ACFOSS_01540</name>
</gene>
<dbReference type="RefSeq" id="WP_111896840.1">
    <property type="nucleotide sequence ID" value="NZ_JBHSAF010000001.1"/>
</dbReference>
<comment type="subcellular location">
    <subcellularLocation>
        <location evidence="1 6">Cytoplasm</location>
        <location evidence="1 6">Cytosol</location>
    </subcellularLocation>
</comment>
<dbReference type="Proteomes" id="UP001595692">
    <property type="component" value="Unassembled WGS sequence"/>
</dbReference>
<dbReference type="Pfam" id="PF02561">
    <property type="entry name" value="FliS"/>
    <property type="match status" value="1"/>
</dbReference>
<reference evidence="8" key="1">
    <citation type="journal article" date="2019" name="Int. J. Syst. Evol. Microbiol.">
        <title>The Global Catalogue of Microorganisms (GCM) 10K type strain sequencing project: providing services to taxonomists for standard genome sequencing and annotation.</title>
        <authorList>
            <consortium name="The Broad Institute Genomics Platform"/>
            <consortium name="The Broad Institute Genome Sequencing Center for Infectious Disease"/>
            <person name="Wu L."/>
            <person name="Ma J."/>
        </authorList>
    </citation>
    <scope>NUCLEOTIDE SEQUENCE [LARGE SCALE GENOMIC DNA]</scope>
    <source>
        <strain evidence="8">CCUG 54939</strain>
    </source>
</reference>
<evidence type="ECO:0000313" key="8">
    <source>
        <dbReference type="Proteomes" id="UP001595692"/>
    </source>
</evidence>
<dbReference type="SUPFAM" id="SSF101116">
    <property type="entry name" value="Flagellar export chaperone FliS"/>
    <property type="match status" value="1"/>
</dbReference>
<evidence type="ECO:0000256" key="4">
    <source>
        <dbReference type="ARBA" id="ARBA00022795"/>
    </source>
</evidence>
<dbReference type="NCBIfam" id="TIGR00208">
    <property type="entry name" value="fliS"/>
    <property type="match status" value="1"/>
</dbReference>
<dbReference type="PANTHER" id="PTHR34773:SF1">
    <property type="entry name" value="FLAGELLAR SECRETION CHAPERONE FLIS"/>
    <property type="match status" value="1"/>
</dbReference>
<protein>
    <recommendedName>
        <fullName evidence="6">Flagellar secretion chaperone FliS</fullName>
    </recommendedName>
</protein>
<dbReference type="Gene3D" id="1.20.120.340">
    <property type="entry name" value="Flagellar protein FliS"/>
    <property type="match status" value="1"/>
</dbReference>
<keyword evidence="8" id="KW-1185">Reference proteome</keyword>
<dbReference type="InterPro" id="IPR003713">
    <property type="entry name" value="FliS"/>
</dbReference>
<keyword evidence="7" id="KW-0282">Flagellum</keyword>
<dbReference type="InterPro" id="IPR036584">
    <property type="entry name" value="FliS_sf"/>
</dbReference>
<comment type="similarity">
    <text evidence="2 6">Belongs to the FliS family.</text>
</comment>
<evidence type="ECO:0000256" key="6">
    <source>
        <dbReference type="PIRNR" id="PIRNR039090"/>
    </source>
</evidence>
<keyword evidence="7" id="KW-0969">Cilium</keyword>
<dbReference type="CDD" id="cd16098">
    <property type="entry name" value="FliS"/>
    <property type="match status" value="1"/>
</dbReference>
<evidence type="ECO:0000256" key="2">
    <source>
        <dbReference type="ARBA" id="ARBA00008787"/>
    </source>
</evidence>
<dbReference type="PANTHER" id="PTHR34773">
    <property type="entry name" value="FLAGELLAR SECRETION CHAPERONE FLIS"/>
    <property type="match status" value="1"/>
</dbReference>